<feature type="transmembrane region" description="Helical" evidence="1">
    <location>
        <begin position="95"/>
        <end position="114"/>
    </location>
</feature>
<organism evidence="2 3">
    <name type="scientific">Cytobacillus gottheilii</name>
    <dbReference type="NCBI Taxonomy" id="859144"/>
    <lineage>
        <taxon>Bacteria</taxon>
        <taxon>Bacillati</taxon>
        <taxon>Bacillota</taxon>
        <taxon>Bacilli</taxon>
        <taxon>Bacillales</taxon>
        <taxon>Bacillaceae</taxon>
        <taxon>Cytobacillus</taxon>
    </lineage>
</organism>
<feature type="transmembrane region" description="Helical" evidence="1">
    <location>
        <begin position="130"/>
        <end position="148"/>
    </location>
</feature>
<reference evidence="2 3" key="1">
    <citation type="submission" date="2021-03" db="EMBL/GenBank/DDBJ databases">
        <title>The first data on the complete genome of the tetrodotoxin-producing bacterium.</title>
        <authorList>
            <person name="Melnikova D.I."/>
            <person name="Nijland R."/>
            <person name="Magarlamov T.Y."/>
        </authorList>
    </citation>
    <scope>NUCLEOTIDE SEQUENCE [LARGE SCALE GENOMIC DNA]</scope>
    <source>
        <strain evidence="2 3">1839</strain>
    </source>
</reference>
<dbReference type="EMBL" id="CP071709">
    <property type="protein sequence ID" value="QVY62636.1"/>
    <property type="molecule type" value="Genomic_DNA"/>
</dbReference>
<evidence type="ECO:0000313" key="2">
    <source>
        <dbReference type="EMBL" id="QVY62636.1"/>
    </source>
</evidence>
<accession>A0ABX8FF35</accession>
<dbReference type="RefSeq" id="WP_214478071.1">
    <property type="nucleotide sequence ID" value="NZ_CP071709.1"/>
</dbReference>
<protein>
    <submittedName>
        <fullName evidence="2">Uncharacterized protein</fullName>
    </submittedName>
</protein>
<sequence>MKKKNHVILNVGMIGLSWFIILLFGKESIKKYLPASILILLVEKLHAAHGKKKRWWVFYNKPKSYFFGEFPYQIGPFLMLALWTLKKTYGDFKPFILLNAGISAFFAFPLTYMAKQIKYYRLNRINHVQFFFYFFYKAFLLYGFQYLIERGFRTGKRQEPELLPFTE</sequence>
<keyword evidence="3" id="KW-1185">Reference proteome</keyword>
<keyword evidence="1" id="KW-0472">Membrane</keyword>
<evidence type="ECO:0000256" key="1">
    <source>
        <dbReference type="SAM" id="Phobius"/>
    </source>
</evidence>
<proteinExistence type="predicted"/>
<keyword evidence="1" id="KW-1133">Transmembrane helix</keyword>
<evidence type="ECO:0000313" key="3">
    <source>
        <dbReference type="Proteomes" id="UP000679247"/>
    </source>
</evidence>
<feature type="transmembrane region" description="Helical" evidence="1">
    <location>
        <begin position="7"/>
        <end position="25"/>
    </location>
</feature>
<gene>
    <name evidence="2" type="ORF">J1899_06120</name>
</gene>
<feature type="transmembrane region" description="Helical" evidence="1">
    <location>
        <begin position="65"/>
        <end position="83"/>
    </location>
</feature>
<name>A0ABX8FF35_9BACI</name>
<dbReference type="Proteomes" id="UP000679247">
    <property type="component" value="Chromosome"/>
</dbReference>
<keyword evidence="1" id="KW-0812">Transmembrane</keyword>